<sequence length="139" mass="14816">MTYMLMIFAGGVTGLYLAGPVGTFVGVLAGIGFSAWLEQTEPTASDESHDGEVDFDDGLQLRDQEGACYISEDDDLMSYQVDNYSPAGEINPATGLPMQGDGIGGLDVGGNPYGFDFSSHDDFNSTSSMDSIFDDFNHN</sequence>
<protein>
    <submittedName>
        <fullName evidence="1">Uncharacterized protein</fullName>
    </submittedName>
</protein>
<dbReference type="Proteomes" id="UP001596506">
    <property type="component" value="Unassembled WGS sequence"/>
</dbReference>
<evidence type="ECO:0000313" key="1">
    <source>
        <dbReference type="EMBL" id="MFC7295345.1"/>
    </source>
</evidence>
<accession>A0ABW2IVS3</accession>
<dbReference type="RefSeq" id="WP_100688314.1">
    <property type="nucleotide sequence ID" value="NZ_JBHTBD010000004.1"/>
</dbReference>
<evidence type="ECO:0000313" key="2">
    <source>
        <dbReference type="Proteomes" id="UP001596506"/>
    </source>
</evidence>
<organism evidence="1 2">
    <name type="scientific">Marinobacter aromaticivorans</name>
    <dbReference type="NCBI Taxonomy" id="1494078"/>
    <lineage>
        <taxon>Bacteria</taxon>
        <taxon>Pseudomonadati</taxon>
        <taxon>Pseudomonadota</taxon>
        <taxon>Gammaproteobacteria</taxon>
        <taxon>Pseudomonadales</taxon>
        <taxon>Marinobacteraceae</taxon>
        <taxon>Marinobacter</taxon>
    </lineage>
</organism>
<name>A0ABW2IVS3_9GAMM</name>
<comment type="caution">
    <text evidence="1">The sequence shown here is derived from an EMBL/GenBank/DDBJ whole genome shotgun (WGS) entry which is preliminary data.</text>
</comment>
<dbReference type="EMBL" id="JBHTBD010000004">
    <property type="protein sequence ID" value="MFC7295345.1"/>
    <property type="molecule type" value="Genomic_DNA"/>
</dbReference>
<reference evidence="2" key="1">
    <citation type="journal article" date="2019" name="Int. J. Syst. Evol. Microbiol.">
        <title>The Global Catalogue of Microorganisms (GCM) 10K type strain sequencing project: providing services to taxonomists for standard genome sequencing and annotation.</title>
        <authorList>
            <consortium name="The Broad Institute Genomics Platform"/>
            <consortium name="The Broad Institute Genome Sequencing Center for Infectious Disease"/>
            <person name="Wu L."/>
            <person name="Ma J."/>
        </authorList>
    </citation>
    <scope>NUCLEOTIDE SEQUENCE [LARGE SCALE GENOMIC DNA]</scope>
    <source>
        <strain evidence="2">CCUG 60559</strain>
    </source>
</reference>
<gene>
    <name evidence="1" type="ORF">ACFQQA_11470</name>
</gene>
<keyword evidence="2" id="KW-1185">Reference proteome</keyword>
<proteinExistence type="predicted"/>